<comment type="function">
    <text evidence="12">Catalyzes the attachment of serine to tRNA(Ser). Is also able to aminoacylate tRNA(Sec) with serine, to form the misacylated tRNA L-seryl-tRNA(Sec), which will be further converted into selenocysteinyl-tRNA(Sec).</text>
</comment>
<dbReference type="HAMAP" id="MF_00176">
    <property type="entry name" value="Ser_tRNA_synth_type1"/>
    <property type="match status" value="1"/>
</dbReference>
<dbReference type="GO" id="GO:0005524">
    <property type="term" value="F:ATP binding"/>
    <property type="evidence" value="ECO:0007669"/>
    <property type="project" value="UniProtKB-UniRule"/>
</dbReference>
<dbReference type="Gene3D" id="3.30.930.10">
    <property type="entry name" value="Bira Bifunctional Protein, Domain 2"/>
    <property type="match status" value="1"/>
</dbReference>
<dbReference type="EMBL" id="LGCL01000015">
    <property type="protein sequence ID" value="KPL79146.1"/>
    <property type="molecule type" value="Genomic_DNA"/>
</dbReference>
<name>A0A0N8GNV4_9CHLR</name>
<dbReference type="Pfam" id="PF00587">
    <property type="entry name" value="tRNA-synt_2b"/>
    <property type="match status" value="1"/>
</dbReference>
<evidence type="ECO:0000256" key="7">
    <source>
        <dbReference type="ARBA" id="ARBA00022840"/>
    </source>
</evidence>
<comment type="subunit">
    <text evidence="12">Homodimer. The tRNA molecule binds across the dimer.</text>
</comment>
<dbReference type="Pfam" id="PF02403">
    <property type="entry name" value="Seryl_tRNA_N"/>
    <property type="match status" value="1"/>
</dbReference>
<keyword evidence="18" id="KW-1185">Reference proteome</keyword>
<feature type="binding site" evidence="12 14">
    <location>
        <begin position="260"/>
        <end position="262"/>
    </location>
    <ligand>
        <name>ATP</name>
        <dbReference type="ChEBI" id="CHEBI:30616"/>
    </ligand>
</feature>
<dbReference type="EC" id="6.1.1.11" evidence="12"/>
<evidence type="ECO:0000256" key="15">
    <source>
        <dbReference type="SAM" id="Coils"/>
    </source>
</evidence>
<comment type="caution">
    <text evidence="12">Lacks conserved residue(s) required for the propagation of feature annotation.</text>
</comment>
<feature type="binding site" evidence="12 13">
    <location>
        <position position="283"/>
    </location>
    <ligand>
        <name>L-serine</name>
        <dbReference type="ChEBI" id="CHEBI:33384"/>
    </ligand>
</feature>
<feature type="binding site" evidence="13">
    <location>
        <position position="229"/>
    </location>
    <ligand>
        <name>L-serine</name>
        <dbReference type="ChEBI" id="CHEBI:33384"/>
    </ligand>
</feature>
<keyword evidence="15" id="KW-0175">Coiled coil</keyword>
<proteinExistence type="inferred from homology"/>
<dbReference type="InterPro" id="IPR002317">
    <property type="entry name" value="Ser-tRNA-ligase_type_1"/>
</dbReference>
<evidence type="ECO:0000256" key="9">
    <source>
        <dbReference type="ARBA" id="ARBA00023146"/>
    </source>
</evidence>
<dbReference type="InterPro" id="IPR045864">
    <property type="entry name" value="aa-tRNA-synth_II/BPL/LPL"/>
</dbReference>
<dbReference type="STRING" id="1134406.ADN00_04630"/>
<evidence type="ECO:0000256" key="4">
    <source>
        <dbReference type="ARBA" id="ARBA00022490"/>
    </source>
</evidence>
<dbReference type="GO" id="GO:0004828">
    <property type="term" value="F:serine-tRNA ligase activity"/>
    <property type="evidence" value="ECO:0007669"/>
    <property type="project" value="UniProtKB-UniRule"/>
</dbReference>
<comment type="pathway">
    <text evidence="2 12">Aminoacyl-tRNA biosynthesis; selenocysteinyl-tRNA(Sec) biosynthesis; L-seryl-tRNA(Sec) from L-serine and tRNA(Sec): step 1/1.</text>
</comment>
<evidence type="ECO:0000256" key="5">
    <source>
        <dbReference type="ARBA" id="ARBA00022598"/>
    </source>
</evidence>
<evidence type="ECO:0000256" key="6">
    <source>
        <dbReference type="ARBA" id="ARBA00022741"/>
    </source>
</evidence>
<dbReference type="InterPro" id="IPR006195">
    <property type="entry name" value="aa-tRNA-synth_II"/>
</dbReference>
<sequence length="425" mass="48234">MLDIALIRENPDVVREALRKRQMDTAAVDQVAELDVKRRGLLTEVETLKAERNRVSKEIGRMKEKDEREAKIAEMREVGDRISALDEQVRQVDVDLQALVAGIPNLPDARTPLGKDESENVVVRQHGEKPQFNFEPKPHWDLGTELDIIDFEEGVKITGSRFYVLNGAGARLQRALIAWMLDLHIRQGYKEKYTPFMVKGDTLYASGQLPKFADNLYRDHEEDFWMVPTAEVPLTGIHIDDVFTEDQLPRRYTAYTPCFRREKMSAGRDVRGIKRGHQFDKVEMYIYCTPEQSDAELDKMLADAEQTCRDLGLTYRVVQLCTGDLGFNAAVTYDVEVWAPGCGEWLEVSSVSKVGDFQPRRANIKYRPADGSKTRLVHTLNGSGLGLPRTLIAVLENYQQPDGSIVVPEVLRPWMGGVDVIRAEK</sequence>
<dbReference type="OrthoDB" id="9804647at2"/>
<comment type="catalytic activity">
    <reaction evidence="10 12">
        <text>tRNA(Sec) + L-serine + ATP = L-seryl-tRNA(Sec) + AMP + diphosphate + H(+)</text>
        <dbReference type="Rhea" id="RHEA:42580"/>
        <dbReference type="Rhea" id="RHEA-COMP:9742"/>
        <dbReference type="Rhea" id="RHEA-COMP:10128"/>
        <dbReference type="ChEBI" id="CHEBI:15378"/>
        <dbReference type="ChEBI" id="CHEBI:30616"/>
        <dbReference type="ChEBI" id="CHEBI:33019"/>
        <dbReference type="ChEBI" id="CHEBI:33384"/>
        <dbReference type="ChEBI" id="CHEBI:78442"/>
        <dbReference type="ChEBI" id="CHEBI:78533"/>
        <dbReference type="ChEBI" id="CHEBI:456215"/>
        <dbReference type="EC" id="6.1.1.11"/>
    </reaction>
</comment>
<dbReference type="CDD" id="cd00770">
    <property type="entry name" value="SerRS_core"/>
    <property type="match status" value="1"/>
</dbReference>
<dbReference type="InterPro" id="IPR042103">
    <property type="entry name" value="SerRS_1_N_sf"/>
</dbReference>
<evidence type="ECO:0000256" key="2">
    <source>
        <dbReference type="ARBA" id="ARBA00005045"/>
    </source>
</evidence>
<feature type="binding site" evidence="12">
    <location>
        <position position="383"/>
    </location>
    <ligand>
        <name>L-serine</name>
        <dbReference type="ChEBI" id="CHEBI:33384"/>
    </ligand>
</feature>
<dbReference type="NCBIfam" id="TIGR00414">
    <property type="entry name" value="serS"/>
    <property type="match status" value="1"/>
</dbReference>
<dbReference type="InterPro" id="IPR010978">
    <property type="entry name" value="tRNA-bd_arm"/>
</dbReference>
<evidence type="ECO:0000256" key="12">
    <source>
        <dbReference type="HAMAP-Rule" id="MF_00176"/>
    </source>
</evidence>
<dbReference type="SUPFAM" id="SSF55681">
    <property type="entry name" value="Class II aaRS and biotin synthetases"/>
    <property type="match status" value="1"/>
</dbReference>
<feature type="domain" description="Aminoacyl-transfer RNA synthetases class-II family profile" evidence="16">
    <location>
        <begin position="163"/>
        <end position="408"/>
    </location>
</feature>
<feature type="binding site" evidence="12 14">
    <location>
        <begin position="347"/>
        <end position="350"/>
    </location>
    <ligand>
        <name>ATP</name>
        <dbReference type="ChEBI" id="CHEBI:30616"/>
    </ligand>
</feature>
<evidence type="ECO:0000313" key="18">
    <source>
        <dbReference type="Proteomes" id="UP000050417"/>
    </source>
</evidence>
<evidence type="ECO:0000256" key="1">
    <source>
        <dbReference type="ARBA" id="ARBA00004496"/>
    </source>
</evidence>
<accession>A0A0N8GNV4</accession>
<comment type="caution">
    <text evidence="17">The sequence shown here is derived from an EMBL/GenBank/DDBJ whole genome shotgun (WGS) entry which is preliminary data.</text>
</comment>
<dbReference type="InterPro" id="IPR033729">
    <property type="entry name" value="SerRS_core"/>
</dbReference>
<evidence type="ECO:0000256" key="8">
    <source>
        <dbReference type="ARBA" id="ARBA00022917"/>
    </source>
</evidence>
<dbReference type="PROSITE" id="PS50862">
    <property type="entry name" value="AA_TRNA_LIGASE_II"/>
    <property type="match status" value="1"/>
</dbReference>
<feature type="binding site" evidence="13">
    <location>
        <position position="381"/>
    </location>
    <ligand>
        <name>L-serine</name>
        <dbReference type="ChEBI" id="CHEBI:33384"/>
    </ligand>
</feature>
<dbReference type="PIRSF" id="PIRSF001529">
    <property type="entry name" value="Ser-tRNA-synth_IIa"/>
    <property type="match status" value="1"/>
</dbReference>
<keyword evidence="5 12" id="KW-0436">Ligase</keyword>
<dbReference type="InterPro" id="IPR015866">
    <property type="entry name" value="Ser-tRNA-synth_1_N"/>
</dbReference>
<feature type="binding site" evidence="12">
    <location>
        <begin position="229"/>
        <end position="231"/>
    </location>
    <ligand>
        <name>L-serine</name>
        <dbReference type="ChEBI" id="CHEBI:33384"/>
    </ligand>
</feature>
<dbReference type="GO" id="GO:0006434">
    <property type="term" value="P:seryl-tRNA aminoacylation"/>
    <property type="evidence" value="ECO:0007669"/>
    <property type="project" value="UniProtKB-UniRule"/>
</dbReference>
<feature type="coiled-coil region" evidence="15">
    <location>
        <begin position="31"/>
        <end position="65"/>
    </location>
</feature>
<evidence type="ECO:0000256" key="3">
    <source>
        <dbReference type="ARBA" id="ARBA00010728"/>
    </source>
</evidence>
<dbReference type="InterPro" id="IPR002314">
    <property type="entry name" value="aa-tRNA-synt_IIb"/>
</dbReference>
<dbReference type="Proteomes" id="UP000050417">
    <property type="component" value="Unassembled WGS sequence"/>
</dbReference>
<dbReference type="PANTHER" id="PTHR43697">
    <property type="entry name" value="SERYL-TRNA SYNTHETASE"/>
    <property type="match status" value="1"/>
</dbReference>
<dbReference type="GO" id="GO:0016260">
    <property type="term" value="P:selenocysteine biosynthetic process"/>
    <property type="evidence" value="ECO:0007669"/>
    <property type="project" value="UniProtKB-UniRule"/>
</dbReference>
<dbReference type="PATRIC" id="fig|1134406.4.peg.287"/>
<reference evidence="17 18" key="1">
    <citation type="submission" date="2015-07" db="EMBL/GenBank/DDBJ databases">
        <title>Genome sequence of Ornatilinea apprima DSM 23815.</title>
        <authorList>
            <person name="Hemp J."/>
            <person name="Ward L.M."/>
            <person name="Pace L.A."/>
            <person name="Fischer W.W."/>
        </authorList>
    </citation>
    <scope>NUCLEOTIDE SEQUENCE [LARGE SCALE GENOMIC DNA]</scope>
    <source>
        <strain evidence="17 18">P3M-1</strain>
    </source>
</reference>
<evidence type="ECO:0000256" key="13">
    <source>
        <dbReference type="PIRSR" id="PIRSR001529-1"/>
    </source>
</evidence>
<dbReference type="PRINTS" id="PR00981">
    <property type="entry name" value="TRNASYNTHSER"/>
</dbReference>
<dbReference type="SUPFAM" id="SSF46589">
    <property type="entry name" value="tRNA-binding arm"/>
    <property type="match status" value="1"/>
</dbReference>
<comment type="domain">
    <text evidence="12">Consists of two distinct domains, a catalytic core and a N-terminal extension that is involved in tRNA binding.</text>
</comment>
<evidence type="ECO:0000256" key="10">
    <source>
        <dbReference type="ARBA" id="ARBA00047929"/>
    </source>
</evidence>
<protein>
    <recommendedName>
        <fullName evidence="12">Serine--tRNA ligase</fullName>
        <ecNumber evidence="12">6.1.1.11</ecNumber>
    </recommendedName>
    <alternativeName>
        <fullName evidence="12">Seryl-tRNA synthetase</fullName>
        <shortName evidence="12">SerRS</shortName>
    </alternativeName>
    <alternativeName>
        <fullName evidence="12">Seryl-tRNA(Ser/Sec) synthetase</fullName>
    </alternativeName>
</protein>
<gene>
    <name evidence="12" type="primary">serS</name>
    <name evidence="17" type="ORF">ADN00_04630</name>
</gene>
<evidence type="ECO:0000256" key="11">
    <source>
        <dbReference type="ARBA" id="ARBA00048823"/>
    </source>
</evidence>
<organism evidence="17 18">
    <name type="scientific">Ornatilinea apprima</name>
    <dbReference type="NCBI Taxonomy" id="1134406"/>
    <lineage>
        <taxon>Bacteria</taxon>
        <taxon>Bacillati</taxon>
        <taxon>Chloroflexota</taxon>
        <taxon>Anaerolineae</taxon>
        <taxon>Anaerolineales</taxon>
        <taxon>Anaerolineaceae</taxon>
        <taxon>Ornatilinea</taxon>
    </lineage>
</organism>
<keyword evidence="9 12" id="KW-0030">Aminoacyl-tRNA synthetase</keyword>
<keyword evidence="4 12" id="KW-0963">Cytoplasm</keyword>
<evidence type="ECO:0000259" key="16">
    <source>
        <dbReference type="PROSITE" id="PS50862"/>
    </source>
</evidence>
<dbReference type="GO" id="GO:0005737">
    <property type="term" value="C:cytoplasm"/>
    <property type="evidence" value="ECO:0007669"/>
    <property type="project" value="UniProtKB-SubCell"/>
</dbReference>
<keyword evidence="6 12" id="KW-0547">Nucleotide-binding</keyword>
<evidence type="ECO:0000313" key="17">
    <source>
        <dbReference type="EMBL" id="KPL79146.1"/>
    </source>
</evidence>
<feature type="binding site" evidence="13">
    <location>
        <position position="260"/>
    </location>
    <ligand>
        <name>L-serine</name>
        <dbReference type="ChEBI" id="CHEBI:33384"/>
    </ligand>
</feature>
<dbReference type="AlphaFoldDB" id="A0A0N8GNV4"/>
<dbReference type="RefSeq" id="WP_075061787.1">
    <property type="nucleotide sequence ID" value="NZ_LGCL01000015.1"/>
</dbReference>
<comment type="similarity">
    <text evidence="3 12">Belongs to the class-II aminoacyl-tRNA synthetase family. Type-1 seryl-tRNA synthetase subfamily.</text>
</comment>
<comment type="catalytic activity">
    <reaction evidence="11 12">
        <text>tRNA(Ser) + L-serine + ATP = L-seryl-tRNA(Ser) + AMP + diphosphate + H(+)</text>
        <dbReference type="Rhea" id="RHEA:12292"/>
        <dbReference type="Rhea" id="RHEA-COMP:9669"/>
        <dbReference type="Rhea" id="RHEA-COMP:9703"/>
        <dbReference type="ChEBI" id="CHEBI:15378"/>
        <dbReference type="ChEBI" id="CHEBI:30616"/>
        <dbReference type="ChEBI" id="CHEBI:33019"/>
        <dbReference type="ChEBI" id="CHEBI:33384"/>
        <dbReference type="ChEBI" id="CHEBI:78442"/>
        <dbReference type="ChEBI" id="CHEBI:78533"/>
        <dbReference type="ChEBI" id="CHEBI:456215"/>
        <dbReference type="EC" id="6.1.1.11"/>
    </reaction>
</comment>
<keyword evidence="7 12" id="KW-0067">ATP-binding</keyword>
<comment type="subcellular location">
    <subcellularLocation>
        <location evidence="1 12">Cytoplasm</location>
    </subcellularLocation>
</comment>
<keyword evidence="8 12" id="KW-0648">Protein biosynthesis</keyword>
<dbReference type="PANTHER" id="PTHR43697:SF1">
    <property type="entry name" value="SERINE--TRNA LIGASE"/>
    <property type="match status" value="1"/>
</dbReference>
<dbReference type="Gene3D" id="1.10.287.40">
    <property type="entry name" value="Serine-tRNA synthetase, tRNA binding domain"/>
    <property type="match status" value="1"/>
</dbReference>
<dbReference type="UniPathway" id="UPA00906">
    <property type="reaction ID" value="UER00895"/>
</dbReference>
<evidence type="ECO:0000256" key="14">
    <source>
        <dbReference type="PIRSR" id="PIRSR001529-2"/>
    </source>
</evidence>